<organism evidence="1 2">
    <name type="scientific">Liquorilactobacillus mali</name>
    <dbReference type="NCBI Taxonomy" id="1618"/>
    <lineage>
        <taxon>Bacteria</taxon>
        <taxon>Bacillati</taxon>
        <taxon>Bacillota</taxon>
        <taxon>Bacilli</taxon>
        <taxon>Lactobacillales</taxon>
        <taxon>Lactobacillaceae</taxon>
        <taxon>Liquorilactobacillus</taxon>
    </lineage>
</organism>
<proteinExistence type="predicted"/>
<sequence>MSIQALSNYLFGKDFISSWKIDGHSKNLIPEIDQDKQNKFWGLLKNWLLLAKRPSVSSGYIVRKDFFKYFNRK</sequence>
<dbReference type="PATRIC" id="fig|1618.3.peg.1851"/>
<accession>A0A0R2FJU3</accession>
<reference evidence="1 2" key="1">
    <citation type="journal article" date="2015" name="Genome Announc.">
        <title>Expanding the biotechnology potential of lactobacilli through comparative genomics of 213 strains and associated genera.</title>
        <authorList>
            <person name="Sun Z."/>
            <person name="Harris H.M."/>
            <person name="McCann A."/>
            <person name="Guo C."/>
            <person name="Argimon S."/>
            <person name="Zhang W."/>
            <person name="Yang X."/>
            <person name="Jeffery I.B."/>
            <person name="Cooney J.C."/>
            <person name="Kagawa T.F."/>
            <person name="Liu W."/>
            <person name="Song Y."/>
            <person name="Salvetti E."/>
            <person name="Wrobel A."/>
            <person name="Rasinkangas P."/>
            <person name="Parkhill J."/>
            <person name="Rea M.C."/>
            <person name="O'Sullivan O."/>
            <person name="Ritari J."/>
            <person name="Douillard F.P."/>
            <person name="Paul Ross R."/>
            <person name="Yang R."/>
            <person name="Briner A.E."/>
            <person name="Felis G.E."/>
            <person name="de Vos W.M."/>
            <person name="Barrangou R."/>
            <person name="Klaenhammer T.R."/>
            <person name="Caufield P.W."/>
            <person name="Cui Y."/>
            <person name="Zhang H."/>
            <person name="O'Toole P.W."/>
        </authorList>
    </citation>
    <scope>NUCLEOTIDE SEQUENCE [LARGE SCALE GENOMIC DNA]</scope>
    <source>
        <strain evidence="1 2">ATCC 27304</strain>
    </source>
</reference>
<evidence type="ECO:0000313" key="2">
    <source>
        <dbReference type="Proteomes" id="UP000051727"/>
    </source>
</evidence>
<name>A0A0R2FJU3_9LACO</name>
<dbReference type="EMBL" id="JQAR01000043">
    <property type="protein sequence ID" value="KRN26581.1"/>
    <property type="molecule type" value="Genomic_DNA"/>
</dbReference>
<dbReference type="Proteomes" id="UP000051727">
    <property type="component" value="Unassembled WGS sequence"/>
</dbReference>
<gene>
    <name evidence="1" type="ORF">IV36_GL001819</name>
</gene>
<comment type="caution">
    <text evidence="1">The sequence shown here is derived from an EMBL/GenBank/DDBJ whole genome shotgun (WGS) entry which is preliminary data.</text>
</comment>
<dbReference type="AlphaFoldDB" id="A0A0R2FJU3"/>
<dbReference type="RefSeq" id="WP_056992591.1">
    <property type="nucleotide sequence ID" value="NZ_JQAR01000043.1"/>
</dbReference>
<evidence type="ECO:0000313" key="1">
    <source>
        <dbReference type="EMBL" id="KRN26581.1"/>
    </source>
</evidence>
<protein>
    <submittedName>
        <fullName evidence="1">Uncharacterized protein</fullName>
    </submittedName>
</protein>